<evidence type="ECO:0000256" key="1">
    <source>
        <dbReference type="ARBA" id="ARBA00001933"/>
    </source>
</evidence>
<dbReference type="Gene3D" id="3.30.470.10">
    <property type="match status" value="1"/>
</dbReference>
<dbReference type="RefSeq" id="WP_148134394.1">
    <property type="nucleotide sequence ID" value="NZ_CP017634.1"/>
</dbReference>
<keyword evidence="3 5" id="KW-0663">Pyridoxal phosphate</keyword>
<dbReference type="InterPro" id="IPR001544">
    <property type="entry name" value="Aminotrans_IV"/>
</dbReference>
<dbReference type="InterPro" id="IPR043132">
    <property type="entry name" value="BCAT-like_C"/>
</dbReference>
<dbReference type="EMBL" id="CP017634">
    <property type="protein sequence ID" value="ATW25142.1"/>
    <property type="molecule type" value="Genomic_DNA"/>
</dbReference>
<dbReference type="CDD" id="cd00449">
    <property type="entry name" value="PLPDE_IV"/>
    <property type="match status" value="1"/>
</dbReference>
<comment type="cofactor">
    <cofactor evidence="1 5">
        <name>pyridoxal 5'-phosphate</name>
        <dbReference type="ChEBI" id="CHEBI:597326"/>
    </cofactor>
</comment>
<gene>
    <name evidence="6" type="ORF">DCMF_10510</name>
</gene>
<dbReference type="GO" id="GO:0005829">
    <property type="term" value="C:cytosol"/>
    <property type="evidence" value="ECO:0007669"/>
    <property type="project" value="TreeGrafter"/>
</dbReference>
<dbReference type="InterPro" id="IPR043131">
    <property type="entry name" value="BCAT-like_N"/>
</dbReference>
<dbReference type="SUPFAM" id="SSF56752">
    <property type="entry name" value="D-aminoacid aminotransferase-like PLP-dependent enzymes"/>
    <property type="match status" value="1"/>
</dbReference>
<dbReference type="PROSITE" id="PS00770">
    <property type="entry name" value="AA_TRANSFER_CLASS_4"/>
    <property type="match status" value="1"/>
</dbReference>
<dbReference type="InterPro" id="IPR036038">
    <property type="entry name" value="Aminotransferase-like"/>
</dbReference>
<evidence type="ECO:0000256" key="5">
    <source>
        <dbReference type="RuleBase" id="RU004516"/>
    </source>
</evidence>
<dbReference type="Pfam" id="PF01063">
    <property type="entry name" value="Aminotran_4"/>
    <property type="match status" value="1"/>
</dbReference>
<dbReference type="InterPro" id="IPR050571">
    <property type="entry name" value="Class-IV_PLP-Dep_Aminotrnsfr"/>
</dbReference>
<protein>
    <recommendedName>
        <fullName evidence="8">Branched-chain-amino-acid aminotransferase</fullName>
    </recommendedName>
</protein>
<dbReference type="OrthoDB" id="9805628at2"/>
<organism evidence="6 7">
    <name type="scientific">Formimonas warabiya</name>
    <dbReference type="NCBI Taxonomy" id="1761012"/>
    <lineage>
        <taxon>Bacteria</taxon>
        <taxon>Bacillati</taxon>
        <taxon>Bacillota</taxon>
        <taxon>Clostridia</taxon>
        <taxon>Eubacteriales</taxon>
        <taxon>Peptococcaceae</taxon>
        <taxon>Candidatus Formimonas</taxon>
    </lineage>
</organism>
<sequence>MKVWLNGNLIPENEAALPIQEEGIRYGNGLFETLRVYQGKPFLLARHIARMHLSAKTLGFKPVFGESRLTAAANDLICQNSVEEGVLRLYCTAKNTWITSSPQVPYGKDLSETGIHAMVSPVYRNETSPLVTLKTFNYLENILLKQKALSLGFQEALLVNSKGNLAEGTASNIFLVKNRVLVTPCAASGILPGITREVVLDLAEKNHIKTEVREVPAGELRAGDELFLTNSLMEVMPLVCIENKPVGSGKPGPVTRHLSMAYRELRQQMA</sequence>
<dbReference type="KEGG" id="fwa:DCMF_10510"/>
<comment type="similarity">
    <text evidence="2 4">Belongs to the class-IV pyridoxal-phosphate-dependent aminotransferase family.</text>
</comment>
<evidence type="ECO:0000256" key="3">
    <source>
        <dbReference type="ARBA" id="ARBA00022898"/>
    </source>
</evidence>
<dbReference type="Gene3D" id="3.20.10.10">
    <property type="entry name" value="D-amino Acid Aminotransferase, subunit A, domain 2"/>
    <property type="match status" value="1"/>
</dbReference>
<reference evidence="6 7" key="1">
    <citation type="submission" date="2016-10" db="EMBL/GenBank/DDBJ databases">
        <title>Complete Genome Sequence of Peptococcaceae strain DCMF.</title>
        <authorList>
            <person name="Edwards R.J."/>
            <person name="Holland S.I."/>
            <person name="Deshpande N.P."/>
            <person name="Wong Y.K."/>
            <person name="Ertan H."/>
            <person name="Manefield M."/>
            <person name="Russell T.L."/>
            <person name="Lee M.J."/>
        </authorList>
    </citation>
    <scope>NUCLEOTIDE SEQUENCE [LARGE SCALE GENOMIC DNA]</scope>
    <source>
        <strain evidence="6 7">DCMF</strain>
    </source>
</reference>
<dbReference type="FunFam" id="3.20.10.10:FF:000002">
    <property type="entry name" value="D-alanine aminotransferase"/>
    <property type="match status" value="1"/>
</dbReference>
<evidence type="ECO:0008006" key="8">
    <source>
        <dbReference type="Google" id="ProtNLM"/>
    </source>
</evidence>
<dbReference type="InterPro" id="IPR018300">
    <property type="entry name" value="Aminotrans_IV_CS"/>
</dbReference>
<name>A0A3G1KRN3_FORW1</name>
<dbReference type="AlphaFoldDB" id="A0A3G1KRN3"/>
<evidence type="ECO:0000256" key="2">
    <source>
        <dbReference type="ARBA" id="ARBA00009320"/>
    </source>
</evidence>
<evidence type="ECO:0000256" key="4">
    <source>
        <dbReference type="RuleBase" id="RU004106"/>
    </source>
</evidence>
<evidence type="ECO:0000313" key="6">
    <source>
        <dbReference type="EMBL" id="ATW25142.1"/>
    </source>
</evidence>
<keyword evidence="7" id="KW-1185">Reference proteome</keyword>
<proteinExistence type="inferred from homology"/>
<dbReference type="GO" id="GO:0008696">
    <property type="term" value="F:4-amino-4-deoxychorismate lyase activity"/>
    <property type="evidence" value="ECO:0007669"/>
    <property type="project" value="TreeGrafter"/>
</dbReference>
<dbReference type="Proteomes" id="UP000323521">
    <property type="component" value="Chromosome"/>
</dbReference>
<dbReference type="GO" id="GO:0008153">
    <property type="term" value="P:4-aminobenzoate biosynthetic process"/>
    <property type="evidence" value="ECO:0007669"/>
    <property type="project" value="TreeGrafter"/>
</dbReference>
<dbReference type="PANTHER" id="PTHR42743">
    <property type="entry name" value="AMINO-ACID AMINOTRANSFERASE"/>
    <property type="match status" value="1"/>
</dbReference>
<accession>A0A3G1KRN3</accession>
<dbReference type="PANTHER" id="PTHR42743:SF2">
    <property type="entry name" value="AMINODEOXYCHORISMATE LYASE"/>
    <property type="match status" value="1"/>
</dbReference>
<evidence type="ECO:0000313" key="7">
    <source>
        <dbReference type="Proteomes" id="UP000323521"/>
    </source>
</evidence>